<dbReference type="InterPro" id="IPR029033">
    <property type="entry name" value="His_PPase_superfam"/>
</dbReference>
<dbReference type="InterPro" id="IPR013078">
    <property type="entry name" value="His_Pase_superF_clade-1"/>
</dbReference>
<dbReference type="SMART" id="SM00855">
    <property type="entry name" value="PGAM"/>
    <property type="match status" value="1"/>
</dbReference>
<evidence type="ECO:0000256" key="1">
    <source>
        <dbReference type="PIRSR" id="PIRSR613078-2"/>
    </source>
</evidence>
<dbReference type="CDD" id="cd07067">
    <property type="entry name" value="HP_PGM_like"/>
    <property type="match status" value="1"/>
</dbReference>
<dbReference type="RefSeq" id="WP_093275683.1">
    <property type="nucleotide sequence ID" value="NZ_FNOK01000057.1"/>
</dbReference>
<protein>
    <submittedName>
        <fullName evidence="2">Phosphohistidine phosphatase</fullName>
    </submittedName>
</protein>
<name>A0A1H3RQW1_9PSEU</name>
<gene>
    <name evidence="2" type="ORF">SAMN05216215_10573</name>
</gene>
<dbReference type="EMBL" id="FNOK01000057">
    <property type="protein sequence ID" value="SDZ28023.1"/>
    <property type="molecule type" value="Genomic_DNA"/>
</dbReference>
<accession>A0A1H3RQW1</accession>
<keyword evidence="3" id="KW-1185">Reference proteome</keyword>
<evidence type="ECO:0000313" key="3">
    <source>
        <dbReference type="Proteomes" id="UP000199529"/>
    </source>
</evidence>
<evidence type="ECO:0000313" key="2">
    <source>
        <dbReference type="EMBL" id="SDZ28023.1"/>
    </source>
</evidence>
<organism evidence="2 3">
    <name type="scientific">Saccharopolyspora shandongensis</name>
    <dbReference type="NCBI Taxonomy" id="418495"/>
    <lineage>
        <taxon>Bacteria</taxon>
        <taxon>Bacillati</taxon>
        <taxon>Actinomycetota</taxon>
        <taxon>Actinomycetes</taxon>
        <taxon>Pseudonocardiales</taxon>
        <taxon>Pseudonocardiaceae</taxon>
        <taxon>Saccharopolyspora</taxon>
    </lineage>
</organism>
<dbReference type="Proteomes" id="UP000199529">
    <property type="component" value="Unassembled WGS sequence"/>
</dbReference>
<dbReference type="PANTHER" id="PTHR47623:SF1">
    <property type="entry name" value="OS09G0287300 PROTEIN"/>
    <property type="match status" value="1"/>
</dbReference>
<dbReference type="AlphaFoldDB" id="A0A1H3RQW1"/>
<proteinExistence type="predicted"/>
<dbReference type="SUPFAM" id="SSF53254">
    <property type="entry name" value="Phosphoglycerate mutase-like"/>
    <property type="match status" value="1"/>
</dbReference>
<dbReference type="Pfam" id="PF00300">
    <property type="entry name" value="His_Phos_1"/>
    <property type="match status" value="1"/>
</dbReference>
<dbReference type="PANTHER" id="PTHR47623">
    <property type="entry name" value="OS09G0287300 PROTEIN"/>
    <property type="match status" value="1"/>
</dbReference>
<reference evidence="3" key="1">
    <citation type="submission" date="2016-10" db="EMBL/GenBank/DDBJ databases">
        <authorList>
            <person name="Varghese N."/>
            <person name="Submissions S."/>
        </authorList>
    </citation>
    <scope>NUCLEOTIDE SEQUENCE [LARGE SCALE GENOMIC DNA]</scope>
    <source>
        <strain evidence="3">CGMCC 4.3530</strain>
    </source>
</reference>
<dbReference type="OrthoDB" id="9810154at2"/>
<dbReference type="STRING" id="418495.SAMN05216215_10573"/>
<dbReference type="Gene3D" id="3.40.50.1240">
    <property type="entry name" value="Phosphoglycerate mutase-like"/>
    <property type="match status" value="1"/>
</dbReference>
<sequence>MTEAQRKLVLIRHAKSAWPDDADDFDRPLAERGLRDAPAVGRWLRKHAAAVEIVLCSPAVRARRTWELAASEIPAEPVLKHDDRIYAASARELLAVIREIPPSVMTAAVIGHNPGLEDLTSLLTGEPAELKTAAIALLSSDAPWSEVAESWASAATYAKPRG</sequence>
<feature type="binding site" evidence="1">
    <location>
        <position position="61"/>
    </location>
    <ligand>
        <name>substrate</name>
    </ligand>
</feature>